<comment type="caution">
    <text evidence="7">The sequence shown here is derived from an EMBL/GenBank/DDBJ whole genome shotgun (WGS) entry which is preliminary data.</text>
</comment>
<dbReference type="Proteomes" id="UP000652763">
    <property type="component" value="Unassembled WGS sequence"/>
</dbReference>
<keyword evidence="4" id="KW-0808">Transferase</keyword>
<dbReference type="PANTHER" id="PTHR43179:SF12">
    <property type="entry name" value="GALACTOFURANOSYLTRANSFERASE GLFT2"/>
    <property type="match status" value="1"/>
</dbReference>
<evidence type="ECO:0000259" key="6">
    <source>
        <dbReference type="Pfam" id="PF02709"/>
    </source>
</evidence>
<evidence type="ECO:0000313" key="7">
    <source>
        <dbReference type="EMBL" id="MBD8042489.1"/>
    </source>
</evidence>
<evidence type="ECO:0000256" key="4">
    <source>
        <dbReference type="ARBA" id="ARBA00022679"/>
    </source>
</evidence>
<dbReference type="RefSeq" id="WP_191745421.1">
    <property type="nucleotide sequence ID" value="NZ_JACSQC010000001.1"/>
</dbReference>
<feature type="compositionally biased region" description="Low complexity" evidence="5">
    <location>
        <begin position="273"/>
        <end position="291"/>
    </location>
</feature>
<dbReference type="PANTHER" id="PTHR43179">
    <property type="entry name" value="RHAMNOSYLTRANSFERASE WBBL"/>
    <property type="match status" value="1"/>
</dbReference>
<keyword evidence="8" id="KW-1185">Reference proteome</keyword>
<dbReference type="Pfam" id="PF02709">
    <property type="entry name" value="Glyco_transf_7C"/>
    <property type="match status" value="1"/>
</dbReference>
<feature type="region of interest" description="Disordered" evidence="5">
    <location>
        <begin position="270"/>
        <end position="294"/>
    </location>
</feature>
<dbReference type="Gene3D" id="3.90.550.10">
    <property type="entry name" value="Spore Coat Polysaccharide Biosynthesis Protein SpsA, Chain A"/>
    <property type="match status" value="1"/>
</dbReference>
<protein>
    <submittedName>
        <fullName evidence="7">Glycosyltransferase family 2 protein</fullName>
    </submittedName>
</protein>
<keyword evidence="3" id="KW-0328">Glycosyltransferase</keyword>
<evidence type="ECO:0000313" key="8">
    <source>
        <dbReference type="Proteomes" id="UP000652763"/>
    </source>
</evidence>
<dbReference type="InterPro" id="IPR029044">
    <property type="entry name" value="Nucleotide-diphossugar_trans"/>
</dbReference>
<dbReference type="InterPro" id="IPR027791">
    <property type="entry name" value="Galactosyl_T_C"/>
</dbReference>
<evidence type="ECO:0000256" key="2">
    <source>
        <dbReference type="ARBA" id="ARBA00006739"/>
    </source>
</evidence>
<proteinExistence type="inferred from homology"/>
<feature type="domain" description="Galactosyltransferase C-terminal" evidence="6">
    <location>
        <begin position="166"/>
        <end position="204"/>
    </location>
</feature>
<evidence type="ECO:0000256" key="3">
    <source>
        <dbReference type="ARBA" id="ARBA00022676"/>
    </source>
</evidence>
<organism evidence="7 8">
    <name type="scientific">Arthrobacter pullicola</name>
    <dbReference type="NCBI Taxonomy" id="2762224"/>
    <lineage>
        <taxon>Bacteria</taxon>
        <taxon>Bacillati</taxon>
        <taxon>Actinomycetota</taxon>
        <taxon>Actinomycetes</taxon>
        <taxon>Micrococcales</taxon>
        <taxon>Micrococcaceae</taxon>
        <taxon>Arthrobacter</taxon>
    </lineage>
</organism>
<reference evidence="7 8" key="1">
    <citation type="submission" date="2020-08" db="EMBL/GenBank/DDBJ databases">
        <title>A Genomic Blueprint of the Chicken Gut Microbiome.</title>
        <authorList>
            <person name="Gilroy R."/>
            <person name="Ravi A."/>
            <person name="Getino M."/>
            <person name="Pursley I."/>
            <person name="Horton D.L."/>
            <person name="Alikhan N.-F."/>
            <person name="Baker D."/>
            <person name="Gharbi K."/>
            <person name="Hall N."/>
            <person name="Watson M."/>
            <person name="Adriaenssens E.M."/>
            <person name="Foster-Nyarko E."/>
            <person name="Jarju S."/>
            <person name="Secka A."/>
            <person name="Antonio M."/>
            <person name="Oren A."/>
            <person name="Chaudhuri R."/>
            <person name="La Ragione R.M."/>
            <person name="Hildebrand F."/>
            <person name="Pallen M.J."/>
        </authorList>
    </citation>
    <scope>NUCLEOTIDE SEQUENCE [LARGE SCALE GENOMIC DNA]</scope>
    <source>
        <strain evidence="7 8">Sa2BUA2</strain>
    </source>
</reference>
<sequence length="319" mass="34069">MKIAVITLAQGRHRHLAAQQRALLRSSRSVDDYVVVAMNDPAVGARVRDPRLPGTVLNVPASGSSLPLASARNAGAQAALERGADLLVFLDVDCLPGPDLVSGYAAAAEQAGGRLLCGPVTYLDPPGPDGYDLLRLQDLDAPHPARPAPEPGSIVPDSNPDLFWSLSFAVTAETWQRIGGFCEDYTGYGGEDTDFARLAGQKGVGLAWVGGSRAYHQWHPTQDPPVQHLADIVRNANLFHERWGTWPMGGWLEGFRRRGLIRGGTGSEPCRLAEPAPQSAQPSSPLQQSMATGIDARAAINNAALRHGSDVTADRLRKE</sequence>
<dbReference type="EMBL" id="JACSQC010000001">
    <property type="protein sequence ID" value="MBD8042489.1"/>
    <property type="molecule type" value="Genomic_DNA"/>
</dbReference>
<dbReference type="SUPFAM" id="SSF53448">
    <property type="entry name" value="Nucleotide-diphospho-sugar transferases"/>
    <property type="match status" value="1"/>
</dbReference>
<name>A0ABR8YET8_9MICC</name>
<evidence type="ECO:0000256" key="5">
    <source>
        <dbReference type="SAM" id="MobiDB-lite"/>
    </source>
</evidence>
<evidence type="ECO:0000256" key="1">
    <source>
        <dbReference type="ARBA" id="ARBA00004776"/>
    </source>
</evidence>
<gene>
    <name evidence="7" type="ORF">H9638_01560</name>
</gene>
<comment type="pathway">
    <text evidence="1">Cell wall biogenesis; cell wall polysaccharide biosynthesis.</text>
</comment>
<accession>A0ABR8YET8</accession>
<comment type="similarity">
    <text evidence="2">Belongs to the glycosyltransferase 2 family.</text>
</comment>